<reference evidence="1 2" key="1">
    <citation type="submission" date="2019-03" db="EMBL/GenBank/DDBJ databases">
        <title>Genomic Encyclopedia of Type Strains, Phase IV (KMG-IV): sequencing the most valuable type-strain genomes for metagenomic binning, comparative biology and taxonomic classification.</title>
        <authorList>
            <person name="Goeker M."/>
        </authorList>
    </citation>
    <scope>NUCLEOTIDE SEQUENCE [LARGE SCALE GENOMIC DNA]</scope>
    <source>
        <strain evidence="1 2">DSM 19377</strain>
    </source>
</reference>
<dbReference type="Proteomes" id="UP000295416">
    <property type="component" value="Unassembled WGS sequence"/>
</dbReference>
<evidence type="ECO:0000313" key="1">
    <source>
        <dbReference type="EMBL" id="TCP19478.1"/>
    </source>
</evidence>
<proteinExistence type="predicted"/>
<evidence type="ECO:0000313" key="2">
    <source>
        <dbReference type="Proteomes" id="UP000295416"/>
    </source>
</evidence>
<gene>
    <name evidence="1" type="ORF">EV207_1633</name>
</gene>
<protein>
    <submittedName>
        <fullName evidence="1">Uncharacterized protein</fullName>
    </submittedName>
</protein>
<dbReference type="EMBL" id="SLXK01000063">
    <property type="protein sequence ID" value="TCP19478.1"/>
    <property type="molecule type" value="Genomic_DNA"/>
</dbReference>
<keyword evidence="2" id="KW-1185">Reference proteome</keyword>
<sequence length="148" mass="16464">MDSFLHNGIFSEEALKNLQTYSPGFIFTIVNQVNGGDLHMDQRKIEGSFNNSDLRGNSAIQADNVTQFQNIKNGESEKAFRDLFTAIHKLENETEREQAQFNAEQMQEALKSGDKTKAQKLLKFLHGTLGTVSSLVTIAQLFGLPTLG</sequence>
<dbReference type="AlphaFoldDB" id="A0A4R2NED9"/>
<accession>A0A4R2NED9</accession>
<comment type="caution">
    <text evidence="1">The sequence shown here is derived from an EMBL/GenBank/DDBJ whole genome shotgun (WGS) entry which is preliminary data.</text>
</comment>
<name>A0A4R2NED9_9BACL</name>
<organism evidence="1 2">
    <name type="scientific">Scopulibacillus darangshiensis</name>
    <dbReference type="NCBI Taxonomy" id="442528"/>
    <lineage>
        <taxon>Bacteria</taxon>
        <taxon>Bacillati</taxon>
        <taxon>Bacillota</taxon>
        <taxon>Bacilli</taxon>
        <taxon>Bacillales</taxon>
        <taxon>Sporolactobacillaceae</taxon>
        <taxon>Scopulibacillus</taxon>
    </lineage>
</organism>